<evidence type="ECO:0008006" key="5">
    <source>
        <dbReference type="Google" id="ProtNLM"/>
    </source>
</evidence>
<gene>
    <name evidence="3" type="ORF">AN1_LOCUS23518</name>
</gene>
<proteinExistence type="predicted"/>
<keyword evidence="2" id="KW-0812">Transmembrane</keyword>
<name>A0A654G5H7_ARATH</name>
<accession>A0A654G5H7</accession>
<evidence type="ECO:0000256" key="2">
    <source>
        <dbReference type="SAM" id="Phobius"/>
    </source>
</evidence>
<evidence type="ECO:0000313" key="3">
    <source>
        <dbReference type="EMBL" id="VYS68124.1"/>
    </source>
</evidence>
<reference evidence="3 4" key="1">
    <citation type="submission" date="2019-11" db="EMBL/GenBank/DDBJ databases">
        <authorList>
            <person name="Jiao W.-B."/>
            <person name="Schneeberger K."/>
        </authorList>
    </citation>
    <scope>NUCLEOTIDE SEQUENCE [LARGE SCALE GENOMIC DNA]</scope>
    <source>
        <strain evidence="4">cv. An-1</strain>
    </source>
</reference>
<protein>
    <recommendedName>
        <fullName evidence="5">Transmembrane protein</fullName>
    </recommendedName>
</protein>
<organism evidence="3 4">
    <name type="scientific">Arabidopsis thaliana</name>
    <name type="common">Mouse-ear cress</name>
    <dbReference type="NCBI Taxonomy" id="3702"/>
    <lineage>
        <taxon>Eukaryota</taxon>
        <taxon>Viridiplantae</taxon>
        <taxon>Streptophyta</taxon>
        <taxon>Embryophyta</taxon>
        <taxon>Tracheophyta</taxon>
        <taxon>Spermatophyta</taxon>
        <taxon>Magnoliopsida</taxon>
        <taxon>eudicotyledons</taxon>
        <taxon>Gunneridae</taxon>
        <taxon>Pentapetalae</taxon>
        <taxon>rosids</taxon>
        <taxon>malvids</taxon>
        <taxon>Brassicales</taxon>
        <taxon>Brassicaceae</taxon>
        <taxon>Camelineae</taxon>
        <taxon>Arabidopsis</taxon>
    </lineage>
</organism>
<feature type="region of interest" description="Disordered" evidence="1">
    <location>
        <begin position="38"/>
        <end position="62"/>
    </location>
</feature>
<evidence type="ECO:0000256" key="1">
    <source>
        <dbReference type="SAM" id="MobiDB-lite"/>
    </source>
</evidence>
<dbReference type="AlphaFoldDB" id="A0A654G5H7"/>
<evidence type="ECO:0000313" key="4">
    <source>
        <dbReference type="Proteomes" id="UP000426265"/>
    </source>
</evidence>
<sequence>MKEVLRNPEKKGLYVTLCLVLSDILILKVGLMKVSDKKRREGGCEIKEKEEKQSRKTATDDR</sequence>
<keyword evidence="2" id="KW-1133">Transmembrane helix</keyword>
<dbReference type="EMBL" id="CACRSJ010000110">
    <property type="protein sequence ID" value="VYS68124.1"/>
    <property type="molecule type" value="Genomic_DNA"/>
</dbReference>
<dbReference type="Proteomes" id="UP000426265">
    <property type="component" value="Unassembled WGS sequence"/>
</dbReference>
<feature type="transmembrane region" description="Helical" evidence="2">
    <location>
        <begin position="12"/>
        <end position="31"/>
    </location>
</feature>
<keyword evidence="2" id="KW-0472">Membrane</keyword>